<dbReference type="EMBL" id="JBHSWN010000001">
    <property type="protein sequence ID" value="MFC6791702.1"/>
    <property type="molecule type" value="Genomic_DNA"/>
</dbReference>
<evidence type="ECO:0000313" key="2">
    <source>
        <dbReference type="Proteomes" id="UP001596292"/>
    </source>
</evidence>
<dbReference type="RefSeq" id="WP_378972848.1">
    <property type="nucleotide sequence ID" value="NZ_JBHSWN010000001.1"/>
</dbReference>
<comment type="caution">
    <text evidence="1">The sequence shown here is derived from an EMBL/GenBank/DDBJ whole genome shotgun (WGS) entry which is preliminary data.</text>
</comment>
<evidence type="ECO:0000313" key="1">
    <source>
        <dbReference type="EMBL" id="MFC6791702.1"/>
    </source>
</evidence>
<protein>
    <submittedName>
        <fullName evidence="1">Uncharacterized protein</fullName>
    </submittedName>
</protein>
<keyword evidence="2" id="KW-1185">Reference proteome</keyword>
<accession>A0ABW2BP37</accession>
<sequence length="190" mass="20324">MRRRSGTGWKGWALERVAGRQDQRTTAGEREAIDRRHRDIAPGRRQILDAVGQKVLHGFLQNRHQTLMPLSVNLASLAGVERVAVARFAAVAVLAGGAAGAPRPVRAWLTASGADEETLAAFEEALRTPPPLTVALAGLTTPEMDLIAFILCLVAAREAGPAASAFADYVAAARALPSTLVRAAERRYRV</sequence>
<organism evidence="1 2">
    <name type="scientific">Methylobacterium komagatae</name>
    <dbReference type="NCBI Taxonomy" id="374425"/>
    <lineage>
        <taxon>Bacteria</taxon>
        <taxon>Pseudomonadati</taxon>
        <taxon>Pseudomonadota</taxon>
        <taxon>Alphaproteobacteria</taxon>
        <taxon>Hyphomicrobiales</taxon>
        <taxon>Methylobacteriaceae</taxon>
        <taxon>Methylobacterium</taxon>
    </lineage>
</organism>
<dbReference type="Proteomes" id="UP001596292">
    <property type="component" value="Unassembled WGS sequence"/>
</dbReference>
<proteinExistence type="predicted"/>
<reference evidence="2" key="1">
    <citation type="journal article" date="2019" name="Int. J. Syst. Evol. Microbiol.">
        <title>The Global Catalogue of Microorganisms (GCM) 10K type strain sequencing project: providing services to taxonomists for standard genome sequencing and annotation.</title>
        <authorList>
            <consortium name="The Broad Institute Genomics Platform"/>
            <consortium name="The Broad Institute Genome Sequencing Center for Infectious Disease"/>
            <person name="Wu L."/>
            <person name="Ma J."/>
        </authorList>
    </citation>
    <scope>NUCLEOTIDE SEQUENCE [LARGE SCALE GENOMIC DNA]</scope>
    <source>
        <strain evidence="2">CCUG 48316</strain>
    </source>
</reference>
<gene>
    <name evidence="1" type="ORF">ACFQE0_20135</name>
</gene>
<name>A0ABW2BP37_9HYPH</name>